<dbReference type="OMA" id="FCRITHT"/>
<dbReference type="PROSITE" id="PS00018">
    <property type="entry name" value="EF_HAND_1"/>
    <property type="match status" value="1"/>
</dbReference>
<accession>A0A078B708</accession>
<dbReference type="InterPro" id="IPR002048">
    <property type="entry name" value="EF_hand_dom"/>
</dbReference>
<dbReference type="Proteomes" id="UP000039865">
    <property type="component" value="Unassembled WGS sequence"/>
</dbReference>
<feature type="domain" description="EF-hand" evidence="2">
    <location>
        <begin position="422"/>
        <end position="457"/>
    </location>
</feature>
<proteinExistence type="predicted"/>
<dbReference type="Gene3D" id="1.10.238.10">
    <property type="entry name" value="EF-hand"/>
    <property type="match status" value="1"/>
</dbReference>
<keyword evidence="1" id="KW-0106">Calcium</keyword>
<evidence type="ECO:0000313" key="3">
    <source>
        <dbReference type="EMBL" id="CDW89087.1"/>
    </source>
</evidence>
<dbReference type="OrthoDB" id="26525at2759"/>
<keyword evidence="4" id="KW-1185">Reference proteome</keyword>
<dbReference type="InParanoid" id="A0A078B708"/>
<dbReference type="PROSITE" id="PS50222">
    <property type="entry name" value="EF_HAND_2"/>
    <property type="match status" value="2"/>
</dbReference>
<dbReference type="SUPFAM" id="SSF47473">
    <property type="entry name" value="EF-hand"/>
    <property type="match status" value="1"/>
</dbReference>
<feature type="domain" description="EF-hand" evidence="2">
    <location>
        <begin position="386"/>
        <end position="421"/>
    </location>
</feature>
<evidence type="ECO:0000313" key="4">
    <source>
        <dbReference type="Proteomes" id="UP000039865"/>
    </source>
</evidence>
<evidence type="ECO:0000256" key="1">
    <source>
        <dbReference type="ARBA" id="ARBA00022837"/>
    </source>
</evidence>
<protein>
    <submittedName>
        <fullName evidence="3">Ef hand family protein</fullName>
    </submittedName>
</protein>
<sequence>MIITRFHKSIEQLKYKEALKSIQQDVKTLEWKYYSGEVVQQRDNLSQVDNQSSISRNITVTNSKFDVGALKDFQQNTLSIIQEQNDKNNSIINSKKISRNQSILKPNPNTQGDLQSKLVNQELIINKKQDYQTLRENQEDKYLIKPLLRYQTPDKQGKKKFTLIKTQDLISHSKHDNSGFKKRNMLDFPNYSNQSQTLQSLETPETHPFYDDIYTKRLSQKKQAAFMSKIISTQSNYNPSTLRIIDQLHKSQVDFRRLLAVKTYLYNVLKNKDDIKVADFKNAVNSFAQGINESLIKEILTLIIMPKDIDLVDFYKFANLVEGYNLYPVRVQKQKNEPSDINLIAMKNDPIERKFSSSQKETILKEELYEKKMKLQLEFIWLKVSNKYPSLSSAFRYFDRNGDSQINFIEFSQALDSLGIQLSIDDQKEVYKYLDQDGDQTISFNEFCRITHTDGILQQQKDSSTSSGQVLLKVLEDTDSNPYSIQNQQKGQFDKSDIQDKRRQKYANYEKVCPLIVQKRHYVNDQQNKPYQMDSIIKHEYLNTLDRNKEEIQSQAEDLNYAKNRKLIKRSVQNRTQELRSKSVAKNINLKDQIDDIEVKKQHKANTNNMSFLDIQKSHRKILRNLYQTQTNQSLSKINNSTLSLTINNNINSKSHLPKINLLQKLDSYHQKIMNDQFDHYELNEQKNNHKQAFDSFDQVSVVSKKEKDDLLSNYFKDKRLIRKNQAKKDQQF</sequence>
<evidence type="ECO:0000259" key="2">
    <source>
        <dbReference type="PROSITE" id="PS50222"/>
    </source>
</evidence>
<organism evidence="3 4">
    <name type="scientific">Stylonychia lemnae</name>
    <name type="common">Ciliate</name>
    <dbReference type="NCBI Taxonomy" id="5949"/>
    <lineage>
        <taxon>Eukaryota</taxon>
        <taxon>Sar</taxon>
        <taxon>Alveolata</taxon>
        <taxon>Ciliophora</taxon>
        <taxon>Intramacronucleata</taxon>
        <taxon>Spirotrichea</taxon>
        <taxon>Stichotrichia</taxon>
        <taxon>Sporadotrichida</taxon>
        <taxon>Oxytrichidae</taxon>
        <taxon>Stylonychinae</taxon>
        <taxon>Stylonychia</taxon>
    </lineage>
</organism>
<gene>
    <name evidence="3" type="primary">Contig12622.g13465</name>
    <name evidence="3" type="ORF">STYLEM_18216</name>
</gene>
<dbReference type="InterPro" id="IPR018247">
    <property type="entry name" value="EF_Hand_1_Ca_BS"/>
</dbReference>
<reference evidence="3 4" key="1">
    <citation type="submission" date="2014-06" db="EMBL/GenBank/DDBJ databases">
        <authorList>
            <person name="Swart Estienne"/>
        </authorList>
    </citation>
    <scope>NUCLEOTIDE SEQUENCE [LARGE SCALE GENOMIC DNA]</scope>
    <source>
        <strain evidence="3 4">130c</strain>
    </source>
</reference>
<name>A0A078B708_STYLE</name>
<dbReference type="GO" id="GO:0005509">
    <property type="term" value="F:calcium ion binding"/>
    <property type="evidence" value="ECO:0007669"/>
    <property type="project" value="InterPro"/>
</dbReference>
<dbReference type="EMBL" id="CCKQ01017219">
    <property type="protein sequence ID" value="CDW89087.1"/>
    <property type="molecule type" value="Genomic_DNA"/>
</dbReference>
<dbReference type="Pfam" id="PF13499">
    <property type="entry name" value="EF-hand_7"/>
    <property type="match status" value="1"/>
</dbReference>
<dbReference type="AlphaFoldDB" id="A0A078B708"/>
<dbReference type="CDD" id="cd00051">
    <property type="entry name" value="EFh"/>
    <property type="match status" value="1"/>
</dbReference>
<dbReference type="SMART" id="SM00054">
    <property type="entry name" value="EFh"/>
    <property type="match status" value="2"/>
</dbReference>
<dbReference type="InterPro" id="IPR011992">
    <property type="entry name" value="EF-hand-dom_pair"/>
</dbReference>